<accession>A0A139WKL0</accession>
<feature type="transmembrane region" description="Helical" evidence="6">
    <location>
        <begin position="417"/>
        <end position="440"/>
    </location>
</feature>
<evidence type="ECO:0000256" key="3">
    <source>
        <dbReference type="ARBA" id="ARBA00022692"/>
    </source>
</evidence>
<feature type="transmembrane region" description="Helical" evidence="6">
    <location>
        <begin position="40"/>
        <end position="61"/>
    </location>
</feature>
<evidence type="ECO:0000256" key="6">
    <source>
        <dbReference type="RuleBase" id="RU368066"/>
    </source>
</evidence>
<dbReference type="GO" id="GO:0005886">
    <property type="term" value="C:plasma membrane"/>
    <property type="evidence" value="ECO:0007669"/>
    <property type="project" value="UniProtKB-SubCell"/>
</dbReference>
<feature type="transmembrane region" description="Helical" evidence="6">
    <location>
        <begin position="382"/>
        <end position="405"/>
    </location>
</feature>
<evidence type="ECO:0000256" key="1">
    <source>
        <dbReference type="ARBA" id="ARBA00004141"/>
    </source>
</evidence>
<dbReference type="AlphaFoldDB" id="A0A139WKL0"/>
<evidence type="ECO:0000313" key="8">
    <source>
        <dbReference type="EMBL" id="KYB28357.1"/>
    </source>
</evidence>
<evidence type="ECO:0000313" key="9">
    <source>
        <dbReference type="Proteomes" id="UP000007266"/>
    </source>
</evidence>
<feature type="transmembrane region" description="Helical" evidence="6">
    <location>
        <begin position="198"/>
        <end position="219"/>
    </location>
</feature>
<dbReference type="PANTHER" id="PTHR12385">
    <property type="entry name" value="CHOLINE TRANSPORTER-LIKE (SLC FAMILY 44)"/>
    <property type="match status" value="1"/>
</dbReference>
<dbReference type="Proteomes" id="UP000007266">
    <property type="component" value="Linkage group 3"/>
</dbReference>
<feature type="signal peptide" evidence="7">
    <location>
        <begin position="1"/>
        <end position="20"/>
    </location>
</feature>
<feature type="transmembrane region" description="Helical" evidence="6">
    <location>
        <begin position="499"/>
        <end position="522"/>
    </location>
</feature>
<dbReference type="GO" id="GO:0022857">
    <property type="term" value="F:transmembrane transporter activity"/>
    <property type="evidence" value="ECO:0000318"/>
    <property type="project" value="GO_Central"/>
</dbReference>
<dbReference type="InterPro" id="IPR007603">
    <property type="entry name" value="Choline_transptr-like"/>
</dbReference>
<dbReference type="GO" id="GO:0055085">
    <property type="term" value="P:transmembrane transport"/>
    <property type="evidence" value="ECO:0000318"/>
    <property type="project" value="GO_Central"/>
</dbReference>
<feature type="transmembrane region" description="Helical" evidence="6">
    <location>
        <begin position="354"/>
        <end position="375"/>
    </location>
</feature>
<comment type="function">
    <text evidence="6">Choline transporter.</text>
</comment>
<sequence>MFATLLVILTIFAIIYTACSSDLNDGVANEYVLEELNDNFGFLAIVCCIGLGLSVIALFCFRYFVNIFIWTMLIVTVLLTCALAGFVWYISAQPVSHNQISFKIAAIILTAFSLITATCILVWNEQIKLLIKFYEEAIKIVFAMPQIFLVSLLTSISVLGLIVTAICGTPLCQSSVRGATLVDSNFLSAVAKSSAGTFVFSTMQLLVFNITAIIGFFMIHSVQSVLIGAVFALVCAHCIFVVFQIAVDTLFICYCEDYCLNNGINEPFYATAELRQKKTFHDKMYIKLQKMVPSDLFINLGLCQKRKLTDVPMLIIFAICVAILMIIAMIYTISSSDINRGTNGHVLRVLINNSGSLAIGCCIGLGLSLIALFCFRYCVNVFIWTVLIVTVVLMFTNVGFSGYFWYCSGELYLNYEITKLITFIISTFVFLISTILVLVLREQIKLIIEFYKEAMKILFAMPLIFLVPLLTFISISGIFALFCYITFPRIPMNDAGEFYHVIWTSCIFGVVRITVDTVFICYCEDYRLNNGTNEPFYATVELHQKLKKVQDFTKGIEEKACVL</sequence>
<name>A0A139WKL0_TRICA</name>
<dbReference type="PANTHER" id="PTHR12385:SF96">
    <property type="entry name" value="CHOLINE TRANSPORTER-LIKE PROTEIN"/>
    <property type="match status" value="1"/>
</dbReference>
<comment type="subcellular location">
    <subcellularLocation>
        <location evidence="6">Cell membrane</location>
        <topology evidence="6">Multi-pass membrane protein</topology>
    </subcellularLocation>
    <subcellularLocation>
        <location evidence="1">Membrane</location>
        <topology evidence="1">Multi-pass membrane protein</topology>
    </subcellularLocation>
</comment>
<keyword evidence="5 6" id="KW-0472">Membrane</keyword>
<keyword evidence="3 6" id="KW-0812">Transmembrane</keyword>
<protein>
    <recommendedName>
        <fullName evidence="6">Choline transporter-like protein</fullName>
    </recommendedName>
</protein>
<dbReference type="EMBL" id="KQ971329">
    <property type="protein sequence ID" value="KYB28357.1"/>
    <property type="molecule type" value="Genomic_DNA"/>
</dbReference>
<dbReference type="InParanoid" id="A0A139WKL0"/>
<organism evidence="8 9">
    <name type="scientific">Tribolium castaneum</name>
    <name type="common">Red flour beetle</name>
    <dbReference type="NCBI Taxonomy" id="7070"/>
    <lineage>
        <taxon>Eukaryota</taxon>
        <taxon>Metazoa</taxon>
        <taxon>Ecdysozoa</taxon>
        <taxon>Arthropoda</taxon>
        <taxon>Hexapoda</taxon>
        <taxon>Insecta</taxon>
        <taxon>Pterygota</taxon>
        <taxon>Neoptera</taxon>
        <taxon>Endopterygota</taxon>
        <taxon>Coleoptera</taxon>
        <taxon>Polyphaga</taxon>
        <taxon>Cucujiformia</taxon>
        <taxon>Tenebrionidae</taxon>
        <taxon>Tenebrionidae incertae sedis</taxon>
        <taxon>Tribolium</taxon>
    </lineage>
</organism>
<comment type="similarity">
    <text evidence="2 6">Belongs to the CTL (choline transporter-like) family.</text>
</comment>
<keyword evidence="4 6" id="KW-1133">Transmembrane helix</keyword>
<feature type="transmembrane region" description="Helical" evidence="6">
    <location>
        <begin position="314"/>
        <end position="334"/>
    </location>
</feature>
<reference evidence="8 9" key="1">
    <citation type="journal article" date="2008" name="Nature">
        <title>The genome of the model beetle and pest Tribolium castaneum.</title>
        <authorList>
            <consortium name="Tribolium Genome Sequencing Consortium"/>
            <person name="Richards S."/>
            <person name="Gibbs R.A."/>
            <person name="Weinstock G.M."/>
            <person name="Brown S.J."/>
            <person name="Denell R."/>
            <person name="Beeman R.W."/>
            <person name="Gibbs R."/>
            <person name="Beeman R.W."/>
            <person name="Brown S.J."/>
            <person name="Bucher G."/>
            <person name="Friedrich M."/>
            <person name="Grimmelikhuijzen C.J."/>
            <person name="Klingler M."/>
            <person name="Lorenzen M."/>
            <person name="Richards S."/>
            <person name="Roth S."/>
            <person name="Schroder R."/>
            <person name="Tautz D."/>
            <person name="Zdobnov E.M."/>
            <person name="Muzny D."/>
            <person name="Gibbs R.A."/>
            <person name="Weinstock G.M."/>
            <person name="Attaway T."/>
            <person name="Bell S."/>
            <person name="Buhay C.J."/>
            <person name="Chandrabose M.N."/>
            <person name="Chavez D."/>
            <person name="Clerk-Blankenburg K.P."/>
            <person name="Cree A."/>
            <person name="Dao M."/>
            <person name="Davis C."/>
            <person name="Chacko J."/>
            <person name="Dinh H."/>
            <person name="Dugan-Rocha S."/>
            <person name="Fowler G."/>
            <person name="Garner T.T."/>
            <person name="Garnes J."/>
            <person name="Gnirke A."/>
            <person name="Hawes A."/>
            <person name="Hernandez J."/>
            <person name="Hines S."/>
            <person name="Holder M."/>
            <person name="Hume J."/>
            <person name="Jhangiani S.N."/>
            <person name="Joshi V."/>
            <person name="Khan Z.M."/>
            <person name="Jackson L."/>
            <person name="Kovar C."/>
            <person name="Kowis A."/>
            <person name="Lee S."/>
            <person name="Lewis L.R."/>
            <person name="Margolis J."/>
            <person name="Morgan M."/>
            <person name="Nazareth L.V."/>
            <person name="Nguyen N."/>
            <person name="Okwuonu G."/>
            <person name="Parker D."/>
            <person name="Richards S."/>
            <person name="Ruiz S.J."/>
            <person name="Santibanez J."/>
            <person name="Savard J."/>
            <person name="Scherer S.E."/>
            <person name="Schneider B."/>
            <person name="Sodergren E."/>
            <person name="Tautz D."/>
            <person name="Vattahil S."/>
            <person name="Villasana D."/>
            <person name="White C.S."/>
            <person name="Wright R."/>
            <person name="Park Y."/>
            <person name="Beeman R.W."/>
            <person name="Lord J."/>
            <person name="Oppert B."/>
            <person name="Lorenzen M."/>
            <person name="Brown S."/>
            <person name="Wang L."/>
            <person name="Savard J."/>
            <person name="Tautz D."/>
            <person name="Richards S."/>
            <person name="Weinstock G."/>
            <person name="Gibbs R.A."/>
            <person name="Liu Y."/>
            <person name="Worley K."/>
            <person name="Weinstock G."/>
            <person name="Elsik C.G."/>
            <person name="Reese J.T."/>
            <person name="Elhaik E."/>
            <person name="Landan G."/>
            <person name="Graur D."/>
            <person name="Arensburger P."/>
            <person name="Atkinson P."/>
            <person name="Beeman R.W."/>
            <person name="Beidler J."/>
            <person name="Brown S.J."/>
            <person name="Demuth J.P."/>
            <person name="Drury D.W."/>
            <person name="Du Y.Z."/>
            <person name="Fujiwara H."/>
            <person name="Lorenzen M."/>
            <person name="Maselli V."/>
            <person name="Osanai M."/>
            <person name="Park Y."/>
            <person name="Robertson H.M."/>
            <person name="Tu Z."/>
            <person name="Wang J.J."/>
            <person name="Wang S."/>
            <person name="Richards S."/>
            <person name="Song H."/>
            <person name="Zhang L."/>
            <person name="Sodergren E."/>
            <person name="Werner D."/>
            <person name="Stanke M."/>
            <person name="Morgenstern B."/>
            <person name="Solovyev V."/>
            <person name="Kosarev P."/>
            <person name="Brown G."/>
            <person name="Chen H.C."/>
            <person name="Ermolaeva O."/>
            <person name="Hlavina W."/>
            <person name="Kapustin Y."/>
            <person name="Kiryutin B."/>
            <person name="Kitts P."/>
            <person name="Maglott D."/>
            <person name="Pruitt K."/>
            <person name="Sapojnikov V."/>
            <person name="Souvorov A."/>
            <person name="Mackey A.J."/>
            <person name="Waterhouse R.M."/>
            <person name="Wyder S."/>
            <person name="Zdobnov E.M."/>
            <person name="Zdobnov E.M."/>
            <person name="Wyder S."/>
            <person name="Kriventseva E.V."/>
            <person name="Kadowaki T."/>
            <person name="Bork P."/>
            <person name="Aranda M."/>
            <person name="Bao R."/>
            <person name="Beermann A."/>
            <person name="Berns N."/>
            <person name="Bolognesi R."/>
            <person name="Bonneton F."/>
            <person name="Bopp D."/>
            <person name="Brown S.J."/>
            <person name="Bucher G."/>
            <person name="Butts T."/>
            <person name="Chaumot A."/>
            <person name="Denell R.E."/>
            <person name="Ferrier D.E."/>
            <person name="Friedrich M."/>
            <person name="Gordon C.M."/>
            <person name="Jindra M."/>
            <person name="Klingler M."/>
            <person name="Lan Q."/>
            <person name="Lattorff H.M."/>
            <person name="Laudet V."/>
            <person name="von Levetsow C."/>
            <person name="Liu Z."/>
            <person name="Lutz R."/>
            <person name="Lynch J.A."/>
            <person name="da Fonseca R.N."/>
            <person name="Posnien N."/>
            <person name="Reuter R."/>
            <person name="Roth S."/>
            <person name="Savard J."/>
            <person name="Schinko J.B."/>
            <person name="Schmitt C."/>
            <person name="Schoppmeier M."/>
            <person name="Schroder R."/>
            <person name="Shippy T.D."/>
            <person name="Simonnet F."/>
            <person name="Marques-Souza H."/>
            <person name="Tautz D."/>
            <person name="Tomoyasu Y."/>
            <person name="Trauner J."/>
            <person name="Van der Zee M."/>
            <person name="Vervoort M."/>
            <person name="Wittkopp N."/>
            <person name="Wimmer E.A."/>
            <person name="Yang X."/>
            <person name="Jones A.K."/>
            <person name="Sattelle D.B."/>
            <person name="Ebert P.R."/>
            <person name="Nelson D."/>
            <person name="Scott J.G."/>
            <person name="Beeman R.W."/>
            <person name="Muthukrishnan S."/>
            <person name="Kramer K.J."/>
            <person name="Arakane Y."/>
            <person name="Beeman R.W."/>
            <person name="Zhu Q."/>
            <person name="Hogenkamp D."/>
            <person name="Dixit R."/>
            <person name="Oppert B."/>
            <person name="Jiang H."/>
            <person name="Zou Z."/>
            <person name="Marshall J."/>
            <person name="Elpidina E."/>
            <person name="Vinokurov K."/>
            <person name="Oppert C."/>
            <person name="Zou Z."/>
            <person name="Evans J."/>
            <person name="Lu Z."/>
            <person name="Zhao P."/>
            <person name="Sumathipala N."/>
            <person name="Altincicek B."/>
            <person name="Vilcinskas A."/>
            <person name="Williams M."/>
            <person name="Hultmark D."/>
            <person name="Hetru C."/>
            <person name="Jiang H."/>
            <person name="Grimmelikhuijzen C.J."/>
            <person name="Hauser F."/>
            <person name="Cazzamali G."/>
            <person name="Williamson M."/>
            <person name="Park Y."/>
            <person name="Li B."/>
            <person name="Tanaka Y."/>
            <person name="Predel R."/>
            <person name="Neupert S."/>
            <person name="Schachtner J."/>
            <person name="Verleyen P."/>
            <person name="Raible F."/>
            <person name="Bork P."/>
            <person name="Friedrich M."/>
            <person name="Walden K.K."/>
            <person name="Robertson H.M."/>
            <person name="Angeli S."/>
            <person name="Foret S."/>
            <person name="Bucher G."/>
            <person name="Schuetz S."/>
            <person name="Maleszka R."/>
            <person name="Wimmer E.A."/>
            <person name="Beeman R.W."/>
            <person name="Lorenzen M."/>
            <person name="Tomoyasu Y."/>
            <person name="Miller S.C."/>
            <person name="Grossmann D."/>
            <person name="Bucher G."/>
        </authorList>
    </citation>
    <scope>NUCLEOTIDE SEQUENCE [LARGE SCALE GENOMIC DNA]</scope>
    <source>
        <strain evidence="8 9">Georgia GA2</strain>
    </source>
</reference>
<evidence type="ECO:0000256" key="5">
    <source>
        <dbReference type="ARBA" id="ARBA00023136"/>
    </source>
</evidence>
<reference evidence="8 9" key="2">
    <citation type="journal article" date="2010" name="Nucleic Acids Res.">
        <title>BeetleBase in 2010: revisions to provide comprehensive genomic information for Tribolium castaneum.</title>
        <authorList>
            <person name="Kim H.S."/>
            <person name="Murphy T."/>
            <person name="Xia J."/>
            <person name="Caragea D."/>
            <person name="Park Y."/>
            <person name="Beeman R.W."/>
            <person name="Lorenzen M.D."/>
            <person name="Butcher S."/>
            <person name="Manak J.R."/>
            <person name="Brown S.J."/>
        </authorList>
    </citation>
    <scope>GENOME REANNOTATION</scope>
    <source>
        <strain evidence="8 9">Georgia GA2</strain>
    </source>
</reference>
<gene>
    <name evidence="8" type="primary">AUGUSTUS-3.0.2_34627</name>
    <name evidence="8" type="ORF">TcasGA2_TC034627</name>
</gene>
<feature type="transmembrane region" description="Helical" evidence="6">
    <location>
        <begin position="102"/>
        <end position="123"/>
    </location>
</feature>
<evidence type="ECO:0000256" key="7">
    <source>
        <dbReference type="SAM" id="SignalP"/>
    </source>
</evidence>
<evidence type="ECO:0000256" key="4">
    <source>
        <dbReference type="ARBA" id="ARBA00022989"/>
    </source>
</evidence>
<dbReference type="Pfam" id="PF04515">
    <property type="entry name" value="Choline_transpo"/>
    <property type="match status" value="1"/>
</dbReference>
<feature type="chain" id="PRO_5007300087" description="Choline transporter-like protein" evidence="7">
    <location>
        <begin position="21"/>
        <end position="563"/>
    </location>
</feature>
<proteinExistence type="inferred from homology"/>
<dbReference type="GO" id="GO:0016020">
    <property type="term" value="C:membrane"/>
    <property type="evidence" value="ECO:0000318"/>
    <property type="project" value="GO_Central"/>
</dbReference>
<feature type="transmembrane region" description="Helical" evidence="6">
    <location>
        <begin position="226"/>
        <end position="247"/>
    </location>
</feature>
<feature type="transmembrane region" description="Helical" evidence="6">
    <location>
        <begin position="461"/>
        <end position="487"/>
    </location>
</feature>
<evidence type="ECO:0000256" key="2">
    <source>
        <dbReference type="ARBA" id="ARBA00007168"/>
    </source>
</evidence>
<feature type="transmembrane region" description="Helical" evidence="6">
    <location>
        <begin position="68"/>
        <end position="90"/>
    </location>
</feature>
<keyword evidence="9" id="KW-1185">Reference proteome</keyword>
<keyword evidence="7" id="KW-0732">Signal</keyword>